<feature type="compositionally biased region" description="Polar residues" evidence="3">
    <location>
        <begin position="69"/>
        <end position="87"/>
    </location>
</feature>
<evidence type="ECO:0000313" key="4">
    <source>
        <dbReference type="EMBL" id="KAK4762470.1"/>
    </source>
</evidence>
<evidence type="ECO:0000256" key="3">
    <source>
        <dbReference type="SAM" id="MobiDB-lite"/>
    </source>
</evidence>
<evidence type="ECO:0000313" key="5">
    <source>
        <dbReference type="Proteomes" id="UP001346149"/>
    </source>
</evidence>
<name>A0AAN7QE91_TRANT</name>
<dbReference type="GO" id="GO:0006820">
    <property type="term" value="P:monoatomic anion transport"/>
    <property type="evidence" value="ECO:0007669"/>
    <property type="project" value="TreeGrafter"/>
</dbReference>
<evidence type="ECO:0000256" key="2">
    <source>
        <dbReference type="ARBA" id="ARBA00008017"/>
    </source>
</evidence>
<dbReference type="AlphaFoldDB" id="A0AAN7QE91"/>
<proteinExistence type="inferred from homology"/>
<evidence type="ECO:0000256" key="1">
    <source>
        <dbReference type="ARBA" id="ARBA00004141"/>
    </source>
</evidence>
<gene>
    <name evidence="4" type="ORF">SAY86_008238</name>
</gene>
<comment type="similarity">
    <text evidence="2">Belongs to the MscS (TC 1.A.23) family.</text>
</comment>
<dbReference type="GO" id="GO:0008381">
    <property type="term" value="F:mechanosensitive monoatomic ion channel activity"/>
    <property type="evidence" value="ECO:0007669"/>
    <property type="project" value="TreeGrafter"/>
</dbReference>
<accession>A0AAN7QE91</accession>
<keyword evidence="5" id="KW-1185">Reference proteome</keyword>
<dbReference type="GO" id="GO:0005886">
    <property type="term" value="C:plasma membrane"/>
    <property type="evidence" value="ECO:0007669"/>
    <property type="project" value="TreeGrafter"/>
</dbReference>
<dbReference type="EMBL" id="JAXQNO010000024">
    <property type="protein sequence ID" value="KAK4762470.1"/>
    <property type="molecule type" value="Genomic_DNA"/>
</dbReference>
<protein>
    <submittedName>
        <fullName evidence="4">Uncharacterized protein</fullName>
    </submittedName>
</protein>
<dbReference type="InterPro" id="IPR016688">
    <property type="entry name" value="MscS-like_plants/fungi"/>
</dbReference>
<feature type="region of interest" description="Disordered" evidence="3">
    <location>
        <begin position="67"/>
        <end position="87"/>
    </location>
</feature>
<comment type="caution">
    <text evidence="4">The sequence shown here is derived from an EMBL/GenBank/DDBJ whole genome shotgun (WGS) entry which is preliminary data.</text>
</comment>
<dbReference type="PANTHER" id="PTHR31618">
    <property type="entry name" value="MECHANOSENSITIVE ION CHANNEL PROTEIN 5"/>
    <property type="match status" value="1"/>
</dbReference>
<dbReference type="Proteomes" id="UP001346149">
    <property type="component" value="Unassembled WGS sequence"/>
</dbReference>
<dbReference type="PANTHER" id="PTHR31618:SF1">
    <property type="entry name" value="EF-HAND DOMAIN-CONTAINING PROTEIN"/>
    <property type="match status" value="1"/>
</dbReference>
<organism evidence="4 5">
    <name type="scientific">Trapa natans</name>
    <name type="common">Water chestnut</name>
    <dbReference type="NCBI Taxonomy" id="22666"/>
    <lineage>
        <taxon>Eukaryota</taxon>
        <taxon>Viridiplantae</taxon>
        <taxon>Streptophyta</taxon>
        <taxon>Embryophyta</taxon>
        <taxon>Tracheophyta</taxon>
        <taxon>Spermatophyta</taxon>
        <taxon>Magnoliopsida</taxon>
        <taxon>eudicotyledons</taxon>
        <taxon>Gunneridae</taxon>
        <taxon>Pentapetalae</taxon>
        <taxon>rosids</taxon>
        <taxon>malvids</taxon>
        <taxon>Myrtales</taxon>
        <taxon>Lythraceae</taxon>
        <taxon>Trapa</taxon>
    </lineage>
</organism>
<comment type="subcellular location">
    <subcellularLocation>
        <location evidence="1">Membrane</location>
        <topology evidence="1">Multi-pass membrane protein</topology>
    </subcellularLocation>
</comment>
<sequence>MGDFVEFFIHLSTPSETSATMKQRIIRMNHQDMAEKFIRKALLIEEMVKIFKELHIQYRLQRASLPVIPNNNPQTQPPFWTATSSSG</sequence>
<reference evidence="4 5" key="1">
    <citation type="journal article" date="2023" name="Hortic Res">
        <title>Pangenome of water caltrop reveals structural variations and asymmetric subgenome divergence after allopolyploidization.</title>
        <authorList>
            <person name="Zhang X."/>
            <person name="Chen Y."/>
            <person name="Wang L."/>
            <person name="Yuan Y."/>
            <person name="Fang M."/>
            <person name="Shi L."/>
            <person name="Lu R."/>
            <person name="Comes H.P."/>
            <person name="Ma Y."/>
            <person name="Chen Y."/>
            <person name="Huang G."/>
            <person name="Zhou Y."/>
            <person name="Zheng Z."/>
            <person name="Qiu Y."/>
        </authorList>
    </citation>
    <scope>NUCLEOTIDE SEQUENCE [LARGE SCALE GENOMIC DNA]</scope>
    <source>
        <strain evidence="4">F231</strain>
    </source>
</reference>